<dbReference type="RefSeq" id="WP_271334709.1">
    <property type="nucleotide sequence ID" value="NZ_JAMZNK010000005.1"/>
</dbReference>
<comment type="caution">
    <text evidence="1">The sequence shown here is derived from an EMBL/GenBank/DDBJ whole genome shotgun (WGS) entry which is preliminary data.</text>
</comment>
<protein>
    <submittedName>
        <fullName evidence="1">Uncharacterized protein</fullName>
    </submittedName>
</protein>
<accession>A0ABT4W9U4</accession>
<evidence type="ECO:0000313" key="2">
    <source>
        <dbReference type="Proteomes" id="UP001212170"/>
    </source>
</evidence>
<dbReference type="Proteomes" id="UP001212170">
    <property type="component" value="Unassembled WGS sequence"/>
</dbReference>
<reference evidence="1 2" key="1">
    <citation type="journal article" date="2023" name="Chemosphere">
        <title>Whole genome analysis of Flavobacterium aziz-sancarii sp. nov., isolated from Ardley Island (Antarctica), revealed a rich resistome and bioremediation potential.</title>
        <authorList>
            <person name="Otur C."/>
            <person name="Okay S."/>
            <person name="Kurt-Kizildogan A."/>
        </authorList>
    </citation>
    <scope>NUCLEOTIDE SEQUENCE [LARGE SCALE GENOMIC DNA]</scope>
    <source>
        <strain evidence="1 2">AC</strain>
    </source>
</reference>
<evidence type="ECO:0000313" key="1">
    <source>
        <dbReference type="EMBL" id="MDA6068874.1"/>
    </source>
</evidence>
<organism evidence="1 2">
    <name type="scientific">Flavobacterium azizsancarii</name>
    <dbReference type="NCBI Taxonomy" id="2961580"/>
    <lineage>
        <taxon>Bacteria</taxon>
        <taxon>Pseudomonadati</taxon>
        <taxon>Bacteroidota</taxon>
        <taxon>Flavobacteriia</taxon>
        <taxon>Flavobacteriales</taxon>
        <taxon>Flavobacteriaceae</taxon>
        <taxon>Flavobacterium</taxon>
    </lineage>
</organism>
<name>A0ABT4W9U4_9FLAO</name>
<sequence>MRNLKVFFLIFSLLAFASIYAHKDRGEYPKSVKFIFDDKETLVLNYDDSRLGNICDEIISGKRKLTEAYVTYKTGEVVNVKFDGENCTSIDIMCKNKRVFVEKNILKKIKGIHFSTLTLSWSSDYDKAFSSSYFTISFDMGTERFYDEFPNVQLFFKKQVFSNAEVWKQISKNGRQGSKL</sequence>
<gene>
    <name evidence="1" type="ORF">NJT12_04495</name>
</gene>
<proteinExistence type="predicted"/>
<dbReference type="EMBL" id="JAMZNK010000005">
    <property type="protein sequence ID" value="MDA6068874.1"/>
    <property type="molecule type" value="Genomic_DNA"/>
</dbReference>
<keyword evidence="2" id="KW-1185">Reference proteome</keyword>